<evidence type="ECO:0000313" key="2">
    <source>
        <dbReference type="Proteomes" id="UP000614200"/>
    </source>
</evidence>
<dbReference type="Pfam" id="PF02423">
    <property type="entry name" value="OCD_Mu_crystall"/>
    <property type="match status" value="1"/>
</dbReference>
<dbReference type="PIRSF" id="PIRSF001439">
    <property type="entry name" value="CryM"/>
    <property type="match status" value="1"/>
</dbReference>
<protein>
    <submittedName>
        <fullName evidence="1">Ornithine cyclodeaminase family protein</fullName>
    </submittedName>
</protein>
<evidence type="ECO:0000313" key="1">
    <source>
        <dbReference type="EMBL" id="MBF4692109.1"/>
    </source>
</evidence>
<dbReference type="InterPro" id="IPR023401">
    <property type="entry name" value="ODC_N"/>
</dbReference>
<dbReference type="RefSeq" id="WP_194700354.1">
    <property type="nucleotide sequence ID" value="NZ_JADKNH010000002.1"/>
</dbReference>
<dbReference type="InterPro" id="IPR036291">
    <property type="entry name" value="NAD(P)-bd_dom_sf"/>
</dbReference>
<organism evidence="1 2">
    <name type="scientific">Fusibacter ferrireducens</name>
    <dbReference type="NCBI Taxonomy" id="2785058"/>
    <lineage>
        <taxon>Bacteria</taxon>
        <taxon>Bacillati</taxon>
        <taxon>Bacillota</taxon>
        <taxon>Clostridia</taxon>
        <taxon>Eubacteriales</taxon>
        <taxon>Eubacteriales Family XII. Incertae Sedis</taxon>
        <taxon>Fusibacter</taxon>
    </lineage>
</organism>
<dbReference type="Gene3D" id="3.40.50.720">
    <property type="entry name" value="NAD(P)-binding Rossmann-like Domain"/>
    <property type="match status" value="1"/>
</dbReference>
<dbReference type="InterPro" id="IPR003462">
    <property type="entry name" value="ODC_Mu_crystall"/>
</dbReference>
<comment type="caution">
    <text evidence="1">The sequence shown here is derived from an EMBL/GenBank/DDBJ whole genome shotgun (WGS) entry which is preliminary data.</text>
</comment>
<dbReference type="Gene3D" id="3.30.1780.10">
    <property type="entry name" value="ornithine cyclodeaminase, domain 1"/>
    <property type="match status" value="1"/>
</dbReference>
<name>A0ABR9ZNW5_9FIRM</name>
<sequence>MIVVSKSEVREIMTMSEAIVLMKETLADLNQGKSEMSLRATNQLRDGNFYLLMPAYLVEKKYFGVKLISIFPTNHSVGMPSHQGVVLLFDASNGKELAVIDCVEITALRTAAVSAVATDLLSRKDAKVLGFLGAGVQARNHMEALIRVREIEKVLVWDISIEASEKFAKEMKAKHGIDVVTCKNADEVVNMSDIITTVTLAKSPILNGKSLKPGTHINAIGASARAYREIDSLAVSKSKFYADKVESCMSESSDFLEPLAEGIISKEHLFAEIGDVVLGKKLGRENDEEITLFKGMGLAVEDIATAAYIFEKKRKLSLL</sequence>
<dbReference type="SUPFAM" id="SSF51735">
    <property type="entry name" value="NAD(P)-binding Rossmann-fold domains"/>
    <property type="match status" value="1"/>
</dbReference>
<accession>A0ABR9ZNW5</accession>
<reference evidence="1 2" key="1">
    <citation type="submission" date="2020-11" db="EMBL/GenBank/DDBJ databases">
        <title>Fusibacter basophilias sp. nov.</title>
        <authorList>
            <person name="Qiu D."/>
        </authorList>
    </citation>
    <scope>NUCLEOTIDE SEQUENCE [LARGE SCALE GENOMIC DNA]</scope>
    <source>
        <strain evidence="1 2">Q10-2</strain>
    </source>
</reference>
<keyword evidence="2" id="KW-1185">Reference proteome</keyword>
<dbReference type="Proteomes" id="UP000614200">
    <property type="component" value="Unassembled WGS sequence"/>
</dbReference>
<proteinExistence type="predicted"/>
<gene>
    <name evidence="1" type="ORF">ISU02_03220</name>
</gene>
<dbReference type="PANTHER" id="PTHR13812">
    <property type="entry name" value="KETIMINE REDUCTASE MU-CRYSTALLIN"/>
    <property type="match status" value="1"/>
</dbReference>
<dbReference type="EMBL" id="JADKNH010000002">
    <property type="protein sequence ID" value="MBF4692109.1"/>
    <property type="molecule type" value="Genomic_DNA"/>
</dbReference>
<dbReference type="PANTHER" id="PTHR13812:SF19">
    <property type="entry name" value="KETIMINE REDUCTASE MU-CRYSTALLIN"/>
    <property type="match status" value="1"/>
</dbReference>